<reference evidence="1" key="1">
    <citation type="submission" date="2020-07" db="EMBL/GenBank/DDBJ databases">
        <title>Multicomponent nature underlies the extraordinary mechanical properties of spider dragline silk.</title>
        <authorList>
            <person name="Kono N."/>
            <person name="Nakamura H."/>
            <person name="Mori M."/>
            <person name="Yoshida Y."/>
            <person name="Ohtoshi R."/>
            <person name="Malay A.D."/>
            <person name="Moran D.A.P."/>
            <person name="Tomita M."/>
            <person name="Numata K."/>
            <person name="Arakawa K."/>
        </authorList>
    </citation>
    <scope>NUCLEOTIDE SEQUENCE</scope>
</reference>
<dbReference type="EMBL" id="BMAO01006728">
    <property type="protein sequence ID" value="GFR10915.1"/>
    <property type="molecule type" value="Genomic_DNA"/>
</dbReference>
<dbReference type="AlphaFoldDB" id="A0A8X6LIC2"/>
<comment type="caution">
    <text evidence="1">The sequence shown here is derived from an EMBL/GenBank/DDBJ whole genome shotgun (WGS) entry which is preliminary data.</text>
</comment>
<name>A0A8X6LIC2_TRICU</name>
<sequence length="62" mass="6995">MNSLPTWLRRWGEASLGTKQSAPRDKLCGELCRLCRIYLTGGGRVARLVSLRSRDETDANRC</sequence>
<organism evidence="1 2">
    <name type="scientific">Trichonephila clavata</name>
    <name type="common">Joro spider</name>
    <name type="synonym">Nephila clavata</name>
    <dbReference type="NCBI Taxonomy" id="2740835"/>
    <lineage>
        <taxon>Eukaryota</taxon>
        <taxon>Metazoa</taxon>
        <taxon>Ecdysozoa</taxon>
        <taxon>Arthropoda</taxon>
        <taxon>Chelicerata</taxon>
        <taxon>Arachnida</taxon>
        <taxon>Araneae</taxon>
        <taxon>Araneomorphae</taxon>
        <taxon>Entelegynae</taxon>
        <taxon>Araneoidea</taxon>
        <taxon>Nephilidae</taxon>
        <taxon>Trichonephila</taxon>
    </lineage>
</organism>
<dbReference type="Proteomes" id="UP000887116">
    <property type="component" value="Unassembled WGS sequence"/>
</dbReference>
<protein>
    <submittedName>
        <fullName evidence="1">Uncharacterized protein</fullName>
    </submittedName>
</protein>
<keyword evidence="2" id="KW-1185">Reference proteome</keyword>
<evidence type="ECO:0000313" key="2">
    <source>
        <dbReference type="Proteomes" id="UP000887116"/>
    </source>
</evidence>
<accession>A0A8X6LIC2</accession>
<feature type="non-terminal residue" evidence="1">
    <location>
        <position position="62"/>
    </location>
</feature>
<proteinExistence type="predicted"/>
<evidence type="ECO:0000313" key="1">
    <source>
        <dbReference type="EMBL" id="GFR10915.1"/>
    </source>
</evidence>
<gene>
    <name evidence="1" type="ORF">TNCT_260251</name>
</gene>